<feature type="transmembrane region" description="Helical" evidence="1">
    <location>
        <begin position="12"/>
        <end position="32"/>
    </location>
</feature>
<proteinExistence type="predicted"/>
<feature type="transmembrane region" description="Helical" evidence="1">
    <location>
        <begin position="135"/>
        <end position="158"/>
    </location>
</feature>
<dbReference type="AlphaFoldDB" id="A0A173XAI4"/>
<dbReference type="RefSeq" id="WP_055262666.1">
    <property type="nucleotide sequence ID" value="NZ_CABIXQ010000001.1"/>
</dbReference>
<keyword evidence="1" id="KW-0812">Transmembrane</keyword>
<keyword evidence="1" id="KW-0472">Membrane</keyword>
<dbReference type="EMBL" id="CYZX01000001">
    <property type="protein sequence ID" value="CUN48799.1"/>
    <property type="molecule type" value="Genomic_DNA"/>
</dbReference>
<dbReference type="OrthoDB" id="2676906at2"/>
<feature type="transmembrane region" description="Helical" evidence="1">
    <location>
        <begin position="100"/>
        <end position="123"/>
    </location>
</feature>
<feature type="transmembrane region" description="Helical" evidence="1">
    <location>
        <begin position="221"/>
        <end position="250"/>
    </location>
</feature>
<name>A0A173XAI4_9CLOT</name>
<organism evidence="2 3">
    <name type="scientific">Clostridium disporicum</name>
    <dbReference type="NCBI Taxonomy" id="84024"/>
    <lineage>
        <taxon>Bacteria</taxon>
        <taxon>Bacillati</taxon>
        <taxon>Bacillota</taxon>
        <taxon>Clostridia</taxon>
        <taxon>Eubacteriales</taxon>
        <taxon>Clostridiaceae</taxon>
        <taxon>Clostridium</taxon>
    </lineage>
</organism>
<dbReference type="Proteomes" id="UP000095594">
    <property type="component" value="Unassembled WGS sequence"/>
</dbReference>
<evidence type="ECO:0000256" key="1">
    <source>
        <dbReference type="SAM" id="Phobius"/>
    </source>
</evidence>
<evidence type="ECO:0000313" key="3">
    <source>
        <dbReference type="Proteomes" id="UP000095594"/>
    </source>
</evidence>
<evidence type="ECO:0000313" key="2">
    <source>
        <dbReference type="EMBL" id="CUN48799.1"/>
    </source>
</evidence>
<sequence>MSQIKSTRSKWKAIEMVGLFLVILSFIVLLVSPDSLSGLFDSITKQVFPIVVDVFLLSEVGVAIIISVIVGRILERLGFTDALIRIFIPIMKFFKINPSVIIPSVYNVLGDINAAGAIAGPVLVKAKATKGEQKIAIATMIQSPQSFATLVLGLVVLTKFNIKALPLVIVAVFLPIILVPLILSKTVYRDTKAVDLEELPRFTPETKFLDTLFSSAKEGAYLLFLVIIPAVAAVFTMIGILDYFGIWAIISNAMTTCLQWLQIEPATGIVSILASPTLAMAQLAEMSNVAPALIVGGFVLANSGFPLSVLFGQIPVTWKEHSDLNEKEALYAALLGAAIRLVSCLIIALVLTPFII</sequence>
<reference evidence="2 3" key="1">
    <citation type="submission" date="2015-09" db="EMBL/GenBank/DDBJ databases">
        <authorList>
            <consortium name="Pathogen Informatics"/>
        </authorList>
    </citation>
    <scope>NUCLEOTIDE SEQUENCE [LARGE SCALE GENOMIC DNA]</scope>
    <source>
        <strain evidence="2 3">2789STDY5834856</strain>
    </source>
</reference>
<accession>A0A173XAI4</accession>
<feature type="transmembrane region" description="Helical" evidence="1">
    <location>
        <begin position="330"/>
        <end position="355"/>
    </location>
</feature>
<feature type="transmembrane region" description="Helical" evidence="1">
    <location>
        <begin position="164"/>
        <end position="183"/>
    </location>
</feature>
<gene>
    <name evidence="2" type="ORF">ERS852471_00001</name>
</gene>
<protein>
    <submittedName>
        <fullName evidence="2">Uncharacterized protein</fullName>
    </submittedName>
</protein>
<feature type="transmembrane region" description="Helical" evidence="1">
    <location>
        <begin position="47"/>
        <end position="70"/>
    </location>
</feature>
<feature type="transmembrane region" description="Helical" evidence="1">
    <location>
        <begin position="293"/>
        <end position="318"/>
    </location>
</feature>
<keyword evidence="1" id="KW-1133">Transmembrane helix</keyword>